<feature type="signal peptide" evidence="2">
    <location>
        <begin position="1"/>
        <end position="28"/>
    </location>
</feature>
<dbReference type="PANTHER" id="PTHR11461:SF350">
    <property type="entry name" value="SERPIN B9"/>
    <property type="match status" value="1"/>
</dbReference>
<dbReference type="GO" id="GO:0005737">
    <property type="term" value="C:cytoplasm"/>
    <property type="evidence" value="ECO:0007669"/>
    <property type="project" value="TreeGrafter"/>
</dbReference>
<sequence>RGPGCSCLFSSSFPLFLLLLFILHPTIFRERSWLESQIPLSQVNESSVYVEYHFSFASRLCIMNTLSEANGNFAIYLLKMLCENNPSKNVCYSPMSISSALAMVLLGAKGDTAVQMSQVSCVSSHTYKDIHQGFQSLLSNLNKPNRKYLLRMANRLFAESTCEFLPVSYINRMIDSTPEPWKIPELLLGGSVDSATRLVLVNALYFKGKWQKEFDKERTREMPFKINQRETRPVQMMYQKDVFKLAYVKEVEAKMLVMPYDGMELSLIVLLPVDGVDLSKVENNLTFEKLMSWTKPDFMRSTRAEVLLPKFKLQEDYDMKSVFQHLGMVDVFQEGKADLSGMSLERNLCVSECVHKSVVEVNEEGTEAAASTMVNICCYSSGGDPRFCADHPFLFFIRHNETNTLLFCGRFSSP</sequence>
<dbReference type="SMART" id="SM00093">
    <property type="entry name" value="SERPIN"/>
    <property type="match status" value="1"/>
</dbReference>
<dbReference type="GO" id="GO:0004867">
    <property type="term" value="F:serine-type endopeptidase inhibitor activity"/>
    <property type="evidence" value="ECO:0007669"/>
    <property type="project" value="InterPro"/>
</dbReference>
<dbReference type="AlphaFoldDB" id="A0A8C8UQP7"/>
<dbReference type="GeneTree" id="ENSGT00940000154931"/>
<proteinExistence type="inferred from homology"/>
<dbReference type="InterPro" id="IPR042185">
    <property type="entry name" value="Serpin_sf_2"/>
</dbReference>
<dbReference type="CDD" id="cd19956">
    <property type="entry name" value="serpinB"/>
    <property type="match status" value="1"/>
</dbReference>
<evidence type="ECO:0000313" key="4">
    <source>
        <dbReference type="Ensembl" id="ENSPEMP00000035184.1"/>
    </source>
</evidence>
<dbReference type="PANTHER" id="PTHR11461">
    <property type="entry name" value="SERINE PROTEASE INHIBITOR, SERPIN"/>
    <property type="match status" value="1"/>
</dbReference>
<dbReference type="Gene3D" id="3.30.497.10">
    <property type="entry name" value="Antithrombin, subunit I, domain 2"/>
    <property type="match status" value="2"/>
</dbReference>
<reference evidence="4" key="2">
    <citation type="submission" date="2025-08" db="UniProtKB">
        <authorList>
            <consortium name="Ensembl"/>
        </authorList>
    </citation>
    <scope>IDENTIFICATION</scope>
</reference>
<dbReference type="Ensembl" id="ENSPEMT00000036620.1">
    <property type="protein sequence ID" value="ENSPEMP00000035184.1"/>
    <property type="gene ID" value="ENSPEMG00000011189.2"/>
</dbReference>
<evidence type="ECO:0000259" key="3">
    <source>
        <dbReference type="SMART" id="SM00093"/>
    </source>
</evidence>
<dbReference type="PROSITE" id="PS00284">
    <property type="entry name" value="SERPIN"/>
    <property type="match status" value="1"/>
</dbReference>
<evidence type="ECO:0000256" key="2">
    <source>
        <dbReference type="SAM" id="SignalP"/>
    </source>
</evidence>
<feature type="domain" description="Serpin" evidence="3">
    <location>
        <begin position="75"/>
        <end position="414"/>
    </location>
</feature>
<reference evidence="4" key="3">
    <citation type="submission" date="2025-09" db="UniProtKB">
        <authorList>
            <consortium name="Ensembl"/>
        </authorList>
    </citation>
    <scope>IDENTIFICATION</scope>
</reference>
<accession>A0A8C8UQP7</accession>
<dbReference type="FunFam" id="2.30.39.10:FF:000014">
    <property type="entry name" value="Serpin family B member 9"/>
    <property type="match status" value="1"/>
</dbReference>
<dbReference type="Proteomes" id="UP000694547">
    <property type="component" value="Chromosome 5"/>
</dbReference>
<keyword evidence="5" id="KW-1185">Reference proteome</keyword>
<keyword evidence="2" id="KW-0732">Signal</keyword>
<name>A0A8C8UQP7_PERMB</name>
<dbReference type="Pfam" id="PF00079">
    <property type="entry name" value="Serpin"/>
    <property type="match status" value="2"/>
</dbReference>
<dbReference type="InterPro" id="IPR036186">
    <property type="entry name" value="Serpin_sf"/>
</dbReference>
<dbReference type="GO" id="GO:0005615">
    <property type="term" value="C:extracellular space"/>
    <property type="evidence" value="ECO:0007669"/>
    <property type="project" value="InterPro"/>
</dbReference>
<comment type="similarity">
    <text evidence="1">Belongs to the serpin family. Ov-serpin subfamily.</text>
</comment>
<dbReference type="Gene3D" id="2.30.39.10">
    <property type="entry name" value="Alpha-1-antitrypsin, domain 1"/>
    <property type="match status" value="1"/>
</dbReference>
<dbReference type="InterPro" id="IPR023795">
    <property type="entry name" value="Serpin_CS"/>
</dbReference>
<evidence type="ECO:0000313" key="5">
    <source>
        <dbReference type="Proteomes" id="UP000694547"/>
    </source>
</evidence>
<protein>
    <recommendedName>
        <fullName evidence="3">Serpin domain-containing protein</fullName>
    </recommendedName>
</protein>
<dbReference type="InterPro" id="IPR023796">
    <property type="entry name" value="Serpin_dom"/>
</dbReference>
<dbReference type="InterPro" id="IPR042178">
    <property type="entry name" value="Serpin_sf_1"/>
</dbReference>
<dbReference type="SUPFAM" id="SSF56574">
    <property type="entry name" value="Serpins"/>
    <property type="match status" value="1"/>
</dbReference>
<feature type="chain" id="PRO_5034225948" description="Serpin domain-containing protein" evidence="2">
    <location>
        <begin position="29"/>
        <end position="414"/>
    </location>
</feature>
<reference evidence="4 5" key="1">
    <citation type="submission" date="2018-10" db="EMBL/GenBank/DDBJ databases">
        <title>Improved assembly of the deer mouse Peromyscus maniculatus genome.</title>
        <authorList>
            <person name="Lassance J.-M."/>
            <person name="Hoekstra H.E."/>
        </authorList>
    </citation>
    <scope>NUCLEOTIDE SEQUENCE [LARGE SCALE GENOMIC DNA]</scope>
</reference>
<organism evidence="4 5">
    <name type="scientific">Peromyscus maniculatus bairdii</name>
    <name type="common">Prairie deer mouse</name>
    <dbReference type="NCBI Taxonomy" id="230844"/>
    <lineage>
        <taxon>Eukaryota</taxon>
        <taxon>Metazoa</taxon>
        <taxon>Chordata</taxon>
        <taxon>Craniata</taxon>
        <taxon>Vertebrata</taxon>
        <taxon>Euteleostomi</taxon>
        <taxon>Mammalia</taxon>
        <taxon>Eutheria</taxon>
        <taxon>Euarchontoglires</taxon>
        <taxon>Glires</taxon>
        <taxon>Rodentia</taxon>
        <taxon>Myomorpha</taxon>
        <taxon>Muroidea</taxon>
        <taxon>Cricetidae</taxon>
        <taxon>Neotominae</taxon>
        <taxon>Peromyscus</taxon>
    </lineage>
</organism>
<dbReference type="InterPro" id="IPR000215">
    <property type="entry name" value="Serpin_fam"/>
</dbReference>
<evidence type="ECO:0000256" key="1">
    <source>
        <dbReference type="ARBA" id="ARBA00006426"/>
    </source>
</evidence>